<proteinExistence type="predicted"/>
<accession>A0ABN2SSS6</accession>
<dbReference type="Gene3D" id="3.40.430.10">
    <property type="entry name" value="Dihydrofolate Reductase, subunit A"/>
    <property type="match status" value="1"/>
</dbReference>
<reference evidence="5 6" key="1">
    <citation type="journal article" date="2019" name="Int. J. Syst. Evol. Microbiol.">
        <title>The Global Catalogue of Microorganisms (GCM) 10K type strain sequencing project: providing services to taxonomists for standard genome sequencing and annotation.</title>
        <authorList>
            <consortium name="The Broad Institute Genomics Platform"/>
            <consortium name="The Broad Institute Genome Sequencing Center for Infectious Disease"/>
            <person name="Wu L."/>
            <person name="Ma J."/>
        </authorList>
    </citation>
    <scope>NUCLEOTIDE SEQUENCE [LARGE SCALE GENOMIC DNA]</scope>
    <source>
        <strain evidence="5 6">JCM 15313</strain>
    </source>
</reference>
<organism evidence="5 6">
    <name type="scientific">Nocardiopsis rhodophaea</name>
    <dbReference type="NCBI Taxonomy" id="280238"/>
    <lineage>
        <taxon>Bacteria</taxon>
        <taxon>Bacillati</taxon>
        <taxon>Actinomycetota</taxon>
        <taxon>Actinomycetes</taxon>
        <taxon>Streptosporangiales</taxon>
        <taxon>Nocardiopsidaceae</taxon>
        <taxon>Nocardiopsis</taxon>
    </lineage>
</organism>
<comment type="caution">
    <text evidence="5">The sequence shown here is derived from an EMBL/GenBank/DDBJ whole genome shotgun (WGS) entry which is preliminary data.</text>
</comment>
<dbReference type="PANTHER" id="PTHR38011">
    <property type="entry name" value="DIHYDROFOLATE REDUCTASE FAMILY PROTEIN (AFU_ORTHOLOGUE AFUA_8G06820)"/>
    <property type="match status" value="1"/>
</dbReference>
<dbReference type="EMBL" id="BAAAPC010000006">
    <property type="protein sequence ID" value="GAA1991960.1"/>
    <property type="molecule type" value="Genomic_DNA"/>
</dbReference>
<evidence type="ECO:0000256" key="2">
    <source>
        <dbReference type="ARBA" id="ARBA00022857"/>
    </source>
</evidence>
<dbReference type="InterPro" id="IPR050765">
    <property type="entry name" value="Riboflavin_Biosynth_HTPR"/>
</dbReference>
<name>A0ABN2SSS6_9ACTN</name>
<evidence type="ECO:0000256" key="1">
    <source>
        <dbReference type="ARBA" id="ARBA00005104"/>
    </source>
</evidence>
<sequence length="256" mass="27845">MGRREKTVPRVGGHAAVRPPDPATLACMERPYTILSCAMSVDGYIDDASPDRLRLSSEEDFDEVDELRARCDAILVGAGTVRRDNPRLLVRSAERRQRREAEGRPGHLLKVVLTENGELDPRARFFTTGDAGKIVYTASGTYPACVERFRDAPDDVTVVDAGAPTDPARILADLGRRGVRRLLVEGGSRVHTLFLTAGLADEIRLAVAPFFVGDADAPRFVDAGAFANGPDHPMRLAEARTIGDIVVLRYLTGRPA</sequence>
<gene>
    <name evidence="5" type="ORF">GCM10009799_17310</name>
</gene>
<dbReference type="InterPro" id="IPR002734">
    <property type="entry name" value="RibDG_C"/>
</dbReference>
<keyword evidence="6" id="KW-1185">Reference proteome</keyword>
<dbReference type="SUPFAM" id="SSF53597">
    <property type="entry name" value="Dihydrofolate reductase-like"/>
    <property type="match status" value="1"/>
</dbReference>
<evidence type="ECO:0000259" key="4">
    <source>
        <dbReference type="Pfam" id="PF01872"/>
    </source>
</evidence>
<dbReference type="Pfam" id="PF01872">
    <property type="entry name" value="RibD_C"/>
    <property type="match status" value="1"/>
</dbReference>
<keyword evidence="3" id="KW-0560">Oxidoreductase</keyword>
<dbReference type="InterPro" id="IPR024072">
    <property type="entry name" value="DHFR-like_dom_sf"/>
</dbReference>
<evidence type="ECO:0000256" key="3">
    <source>
        <dbReference type="ARBA" id="ARBA00023002"/>
    </source>
</evidence>
<keyword evidence="2" id="KW-0521">NADP</keyword>
<dbReference type="PANTHER" id="PTHR38011:SF7">
    <property type="entry name" value="2,5-DIAMINO-6-RIBOSYLAMINO-4(3H)-PYRIMIDINONE 5'-PHOSPHATE REDUCTASE"/>
    <property type="match status" value="1"/>
</dbReference>
<feature type="domain" description="Bacterial bifunctional deaminase-reductase C-terminal" evidence="4">
    <location>
        <begin position="31"/>
        <end position="247"/>
    </location>
</feature>
<protein>
    <recommendedName>
        <fullName evidence="4">Bacterial bifunctional deaminase-reductase C-terminal domain-containing protein</fullName>
    </recommendedName>
</protein>
<evidence type="ECO:0000313" key="5">
    <source>
        <dbReference type="EMBL" id="GAA1991960.1"/>
    </source>
</evidence>
<comment type="pathway">
    <text evidence="1">Cofactor biosynthesis; riboflavin biosynthesis.</text>
</comment>
<dbReference type="Proteomes" id="UP001501585">
    <property type="component" value="Unassembled WGS sequence"/>
</dbReference>
<evidence type="ECO:0000313" key="6">
    <source>
        <dbReference type="Proteomes" id="UP001501585"/>
    </source>
</evidence>